<evidence type="ECO:0000313" key="9">
    <source>
        <dbReference type="Proteomes" id="UP000530530"/>
    </source>
</evidence>
<keyword evidence="9" id="KW-1185">Reference proteome</keyword>
<dbReference type="PANTHER" id="PTHR36923:SF3">
    <property type="entry name" value="FERREDOXIN"/>
    <property type="match status" value="1"/>
</dbReference>
<evidence type="ECO:0000256" key="4">
    <source>
        <dbReference type="ARBA" id="ARBA00022982"/>
    </source>
</evidence>
<evidence type="ECO:0000256" key="3">
    <source>
        <dbReference type="ARBA" id="ARBA00022723"/>
    </source>
</evidence>
<dbReference type="InterPro" id="IPR051269">
    <property type="entry name" value="Fe-S_cluster_ET"/>
</dbReference>
<keyword evidence="4" id="KW-0249">Electron transport</keyword>
<comment type="cofactor">
    <cofactor evidence="1">
        <name>[3Fe-4S] cluster</name>
        <dbReference type="ChEBI" id="CHEBI:21137"/>
    </cofactor>
</comment>
<dbReference type="RefSeq" id="WP_202979649.1">
    <property type="nucleotide sequence ID" value="NZ_CP157809.1"/>
</dbReference>
<reference evidence="8 9" key="1">
    <citation type="submission" date="2020-08" db="EMBL/GenBank/DDBJ databases">
        <title>Sequencing the genomes of 1000 actinobacteria strains.</title>
        <authorList>
            <person name="Klenk H.-P."/>
        </authorList>
    </citation>
    <scope>NUCLEOTIDE SEQUENCE [LARGE SCALE GENOMIC DNA]</scope>
    <source>
        <strain evidence="8 9">DSM 41530</strain>
    </source>
</reference>
<organism evidence="8 9">
    <name type="scientific">Streptomyces rapamycinicus</name>
    <dbReference type="NCBI Taxonomy" id="1226757"/>
    <lineage>
        <taxon>Bacteria</taxon>
        <taxon>Bacillati</taxon>
        <taxon>Actinomycetota</taxon>
        <taxon>Actinomycetes</taxon>
        <taxon>Kitasatosporales</taxon>
        <taxon>Streptomycetaceae</taxon>
        <taxon>Streptomyces</taxon>
        <taxon>Streptomyces violaceusniger group</taxon>
    </lineage>
</organism>
<gene>
    <name evidence="8" type="ORF">BJY27_002005</name>
</gene>
<keyword evidence="5" id="KW-0408">Iron</keyword>
<dbReference type="SUPFAM" id="SSF54862">
    <property type="entry name" value="4Fe-4S ferredoxins"/>
    <property type="match status" value="1"/>
</dbReference>
<evidence type="ECO:0000256" key="2">
    <source>
        <dbReference type="ARBA" id="ARBA00022448"/>
    </source>
</evidence>
<keyword evidence="7" id="KW-0003">3Fe-4S</keyword>
<evidence type="ECO:0000256" key="7">
    <source>
        <dbReference type="ARBA" id="ARBA00023291"/>
    </source>
</evidence>
<dbReference type="PANTHER" id="PTHR36923">
    <property type="entry name" value="FERREDOXIN"/>
    <property type="match status" value="1"/>
</dbReference>
<dbReference type="Gene3D" id="3.30.70.20">
    <property type="match status" value="1"/>
</dbReference>
<keyword evidence="6" id="KW-0411">Iron-sulfur</keyword>
<evidence type="ECO:0000256" key="5">
    <source>
        <dbReference type="ARBA" id="ARBA00023004"/>
    </source>
</evidence>
<accession>A0ABR6LFS5</accession>
<comment type="caution">
    <text evidence="8">The sequence shown here is derived from an EMBL/GenBank/DDBJ whole genome shotgun (WGS) entry which is preliminary data.</text>
</comment>
<sequence length="144" mass="15984">MSERCARVPLRGCHGPIFSLWQSGSAIQGINDLLLQLQWSAPEYWSIGRTGRTGKSSSIEQERSAMKVWIDQSRCLNSRQCEETAPRVFSIADDSLAYVRQNGRLLDQPGGETCQANVPDEDQDAVDTAAYECPGQCIHVIEQP</sequence>
<keyword evidence="3" id="KW-0479">Metal-binding</keyword>
<dbReference type="Pfam" id="PF13459">
    <property type="entry name" value="Fer4_15"/>
    <property type="match status" value="1"/>
</dbReference>
<protein>
    <submittedName>
        <fullName evidence="8">Ferredoxin</fullName>
    </submittedName>
</protein>
<dbReference type="Proteomes" id="UP000530530">
    <property type="component" value="Unassembled WGS sequence"/>
</dbReference>
<keyword evidence="2" id="KW-0813">Transport</keyword>
<evidence type="ECO:0000256" key="1">
    <source>
        <dbReference type="ARBA" id="ARBA00001927"/>
    </source>
</evidence>
<proteinExistence type="predicted"/>
<evidence type="ECO:0000313" key="8">
    <source>
        <dbReference type="EMBL" id="MBB4781044.1"/>
    </source>
</evidence>
<evidence type="ECO:0000256" key="6">
    <source>
        <dbReference type="ARBA" id="ARBA00023014"/>
    </source>
</evidence>
<dbReference type="EMBL" id="JACHNG010000001">
    <property type="protein sequence ID" value="MBB4781044.1"/>
    <property type="molecule type" value="Genomic_DNA"/>
</dbReference>
<name>A0ABR6LFS5_9ACTN</name>